<reference evidence="4" key="1">
    <citation type="submission" date="2021-02" db="EMBL/GenBank/DDBJ databases">
        <authorList>
            <person name="Nowell W R."/>
        </authorList>
    </citation>
    <scope>NUCLEOTIDE SEQUENCE</scope>
</reference>
<proteinExistence type="predicted"/>
<dbReference type="EMBL" id="CAJNOW010002027">
    <property type="protein sequence ID" value="CAF1338960.1"/>
    <property type="molecule type" value="Genomic_DNA"/>
</dbReference>
<dbReference type="Proteomes" id="UP000663834">
    <property type="component" value="Unassembled WGS sequence"/>
</dbReference>
<dbReference type="AlphaFoldDB" id="A0A815YSK5"/>
<feature type="domain" description="DUF7044" evidence="2">
    <location>
        <begin position="2"/>
        <end position="83"/>
    </location>
</feature>
<dbReference type="InterPro" id="IPR055472">
    <property type="entry name" value="DUF7044"/>
</dbReference>
<name>A0A815YSK5_9BILA</name>
<dbReference type="Proteomes" id="UP000663855">
    <property type="component" value="Unassembled WGS sequence"/>
</dbReference>
<dbReference type="PANTHER" id="PTHR22255">
    <property type="entry name" value="LP06548P"/>
    <property type="match status" value="1"/>
</dbReference>
<dbReference type="OrthoDB" id="9979716at2759"/>
<organism evidence="4 5">
    <name type="scientific">Rotaria magnacalcarata</name>
    <dbReference type="NCBI Taxonomy" id="392030"/>
    <lineage>
        <taxon>Eukaryota</taxon>
        <taxon>Metazoa</taxon>
        <taxon>Spiralia</taxon>
        <taxon>Gnathifera</taxon>
        <taxon>Rotifera</taxon>
        <taxon>Eurotatoria</taxon>
        <taxon>Bdelloidea</taxon>
        <taxon>Philodinida</taxon>
        <taxon>Philodinidae</taxon>
        <taxon>Rotaria</taxon>
    </lineage>
</organism>
<gene>
    <name evidence="4" type="ORF">CJN711_LOCUS32318</name>
    <name evidence="3" type="ORF">KQP761_LOCUS6637</name>
</gene>
<dbReference type="EMBL" id="CAJNOV010015505">
    <property type="protein sequence ID" value="CAF1574834.1"/>
    <property type="molecule type" value="Genomic_DNA"/>
</dbReference>
<dbReference type="PANTHER" id="PTHR22255:SF9">
    <property type="entry name" value="LP06548P"/>
    <property type="match status" value="1"/>
</dbReference>
<dbReference type="InterPro" id="IPR055470">
    <property type="entry name" value="DUF7042"/>
</dbReference>
<dbReference type="Pfam" id="PF23069">
    <property type="entry name" value="DUF7042"/>
    <property type="match status" value="1"/>
</dbReference>
<evidence type="ECO:0000259" key="1">
    <source>
        <dbReference type="Pfam" id="PF23069"/>
    </source>
</evidence>
<protein>
    <submittedName>
        <fullName evidence="4">Uncharacterized protein</fullName>
    </submittedName>
</protein>
<comment type="caution">
    <text evidence="4">The sequence shown here is derived from an EMBL/GenBank/DDBJ whole genome shotgun (WGS) entry which is preliminary data.</text>
</comment>
<sequence length="505" mass="58649">MPAAWLGSWYQRGMNSLLEITIDHIKTKGLCIDALPSQQYYFLTDRLNRCTRCLVFIQRHINLLQYRESECIDADDLSSITSCPNMIAPDAVLYTLHRNDSKPQSCPIQPPFHFTNLIKDSSVCNQSISSSYINECAKDYQFHLHLSPCALNQPTFDLQFVCVGTWVEDFHTYFVTRIISKRPRHHRSNQYACFRFLSKERSSSLLSLSIATDDSCRDLYSKQMSTVMTLSASNYQIVNKSTDFCIFPDQYQAYEWYTINGTIRMVINNTDIELIGLNKRLYCHEMIDSEKSITTYQIRTYTNCHITHECLRLIQRTDNVIELYTATLLNENDCYYLNDDNYELYLTVFTKSFIPSDPCPPYINDLLIQSTTIDFDLKTKSLHMSIDCDKEQKLTISQNDQNLKPRSITGLGTCLASWRLDDSLTTHFIAQSKHSNDFYCFSFEMTNRITIRNNRHGCSFTSHEDEESFSIHSVYIEQFCSQSKKLVSKFILLLITIIFSISNIE</sequence>
<feature type="domain" description="DUF7042" evidence="1">
    <location>
        <begin position="102"/>
        <end position="231"/>
    </location>
</feature>
<accession>A0A815YSK5</accession>
<evidence type="ECO:0000313" key="5">
    <source>
        <dbReference type="Proteomes" id="UP000663855"/>
    </source>
</evidence>
<dbReference type="Pfam" id="PF23071">
    <property type="entry name" value="DUF7044"/>
    <property type="match status" value="1"/>
</dbReference>
<evidence type="ECO:0000313" key="4">
    <source>
        <dbReference type="EMBL" id="CAF1574834.1"/>
    </source>
</evidence>
<evidence type="ECO:0000259" key="2">
    <source>
        <dbReference type="Pfam" id="PF23071"/>
    </source>
</evidence>
<evidence type="ECO:0000313" key="3">
    <source>
        <dbReference type="EMBL" id="CAF1338960.1"/>
    </source>
</evidence>